<dbReference type="InterPro" id="IPR011059">
    <property type="entry name" value="Metal-dep_hydrolase_composite"/>
</dbReference>
<dbReference type="PANTHER" id="PTHR43135">
    <property type="entry name" value="ALPHA-D-RIBOSE 1-METHYLPHOSPHONATE 5-TRIPHOSPHATE DIPHOSPHATASE"/>
    <property type="match status" value="1"/>
</dbReference>
<evidence type="ECO:0000256" key="1">
    <source>
        <dbReference type="SAM" id="SignalP"/>
    </source>
</evidence>
<dbReference type="RefSeq" id="WP_115861784.1">
    <property type="nucleotide sequence ID" value="NZ_QTSU01000005.1"/>
</dbReference>
<accession>A0A371JWD4</accession>
<dbReference type="CDD" id="cd01299">
    <property type="entry name" value="Met_dep_hydrolase_A"/>
    <property type="match status" value="1"/>
</dbReference>
<evidence type="ECO:0000313" key="4">
    <source>
        <dbReference type="Proteomes" id="UP000264492"/>
    </source>
</evidence>
<gene>
    <name evidence="3" type="ORF">DX914_19005</name>
</gene>
<organism evidence="3 4">
    <name type="scientific">Lysobacter silvisoli</name>
    <dbReference type="NCBI Taxonomy" id="2293254"/>
    <lineage>
        <taxon>Bacteria</taxon>
        <taxon>Pseudomonadati</taxon>
        <taxon>Pseudomonadota</taxon>
        <taxon>Gammaproteobacteria</taxon>
        <taxon>Lysobacterales</taxon>
        <taxon>Lysobacteraceae</taxon>
        <taxon>Lysobacter</taxon>
    </lineage>
</organism>
<dbReference type="Pfam" id="PF01979">
    <property type="entry name" value="Amidohydro_1"/>
    <property type="match status" value="1"/>
</dbReference>
<feature type="signal peptide" evidence="1">
    <location>
        <begin position="1"/>
        <end position="22"/>
    </location>
</feature>
<keyword evidence="4" id="KW-1185">Reference proteome</keyword>
<dbReference type="InterPro" id="IPR051781">
    <property type="entry name" value="Metallo-dep_Hydrolase"/>
</dbReference>
<keyword evidence="3" id="KW-0378">Hydrolase</keyword>
<dbReference type="PANTHER" id="PTHR43135:SF3">
    <property type="entry name" value="ALPHA-D-RIBOSE 1-METHYLPHOSPHONATE 5-TRIPHOSPHATE DIPHOSPHATASE"/>
    <property type="match status" value="1"/>
</dbReference>
<dbReference type="OrthoDB" id="9782972at2"/>
<feature type="chain" id="PRO_5017009798" evidence="1">
    <location>
        <begin position="23"/>
        <end position="439"/>
    </location>
</feature>
<feature type="domain" description="Amidohydrolase-related" evidence="2">
    <location>
        <begin position="82"/>
        <end position="432"/>
    </location>
</feature>
<dbReference type="SUPFAM" id="SSF51338">
    <property type="entry name" value="Composite domain of metallo-dependent hydrolases"/>
    <property type="match status" value="1"/>
</dbReference>
<reference evidence="3 4" key="1">
    <citation type="submission" date="2018-08" db="EMBL/GenBank/DDBJ databases">
        <title>Lysobacter sp. zong2l5, whole genome shotgun sequence.</title>
        <authorList>
            <person name="Zhang X."/>
            <person name="Feng G."/>
            <person name="Zhu H."/>
        </authorList>
    </citation>
    <scope>NUCLEOTIDE SEQUENCE [LARGE SCALE GENOMIC DNA]</scope>
    <source>
        <strain evidence="4">zong2l5</strain>
    </source>
</reference>
<dbReference type="AlphaFoldDB" id="A0A371JWD4"/>
<dbReference type="Gene3D" id="3.20.20.140">
    <property type="entry name" value="Metal-dependent hydrolases"/>
    <property type="match status" value="1"/>
</dbReference>
<dbReference type="InterPro" id="IPR032466">
    <property type="entry name" value="Metal_Hydrolase"/>
</dbReference>
<keyword evidence="1" id="KW-0732">Signal</keyword>
<evidence type="ECO:0000259" key="2">
    <source>
        <dbReference type="Pfam" id="PF01979"/>
    </source>
</evidence>
<dbReference type="Proteomes" id="UP000264492">
    <property type="component" value="Unassembled WGS sequence"/>
</dbReference>
<comment type="caution">
    <text evidence="3">The sequence shown here is derived from an EMBL/GenBank/DDBJ whole genome shotgun (WGS) entry which is preliminary data.</text>
</comment>
<dbReference type="InterPro" id="IPR057744">
    <property type="entry name" value="OTAase-like"/>
</dbReference>
<evidence type="ECO:0000313" key="3">
    <source>
        <dbReference type="EMBL" id="RDZ25955.1"/>
    </source>
</evidence>
<dbReference type="EMBL" id="QTSU01000005">
    <property type="protein sequence ID" value="RDZ25955.1"/>
    <property type="molecule type" value="Genomic_DNA"/>
</dbReference>
<dbReference type="Gene3D" id="2.30.40.10">
    <property type="entry name" value="Urease, subunit C, domain 1"/>
    <property type="match status" value="1"/>
</dbReference>
<sequence>MKFRIAALSVALSWGLALSASAQTAAPEVVVLKAAHLFDGKSGRLVSPGVVVVSGGRIVAVGADAKPPVDANVRTIDLGDATLLPGYIDAHTHLASDHNEDWAQGFYENMLRFPTEQAFHAQRNAQAALAAGVTSARELGAPDFVDIGLRNAINSGLVQGPRLIAAGHALGSTGGHCDSVNAPPDRVRPAGPLEGVCNGAEECRLAVRQQMKFGADVIKICASGGVLSESDPVDVPQLTPEELRAIIGEAHNWNRKVAAHSHGDVAARLAVEAGVDSIEHGSFLTADTLQLMKRKGVYLVPTRMTQLWVDEKAGTYPPKIGEKARAAAAAHTRMFKQALQIGVPIAYGTDSAVFPHGLNAREFGDYVDMGMSPAQALMTSSQGSAKLLGIDGDTGTLEAGKAADIVAVPGDVLRDIRATERPLLVMRAGVVVKRPAGAN</sequence>
<dbReference type="SUPFAM" id="SSF51556">
    <property type="entry name" value="Metallo-dependent hydrolases"/>
    <property type="match status" value="1"/>
</dbReference>
<dbReference type="InterPro" id="IPR006680">
    <property type="entry name" value="Amidohydro-rel"/>
</dbReference>
<protein>
    <submittedName>
        <fullName evidence="3">Amidohydrolase family protein</fullName>
    </submittedName>
</protein>
<dbReference type="GO" id="GO:0016810">
    <property type="term" value="F:hydrolase activity, acting on carbon-nitrogen (but not peptide) bonds"/>
    <property type="evidence" value="ECO:0007669"/>
    <property type="project" value="InterPro"/>
</dbReference>
<name>A0A371JWD4_9GAMM</name>
<proteinExistence type="predicted"/>